<feature type="transmembrane region" description="Helical" evidence="9">
    <location>
        <begin position="266"/>
        <end position="283"/>
    </location>
</feature>
<evidence type="ECO:0000256" key="6">
    <source>
        <dbReference type="ARBA" id="ARBA00022989"/>
    </source>
</evidence>
<keyword evidence="5" id="KW-0653">Protein transport</keyword>
<feature type="transmembrane region" description="Helical" evidence="9">
    <location>
        <begin position="170"/>
        <end position="190"/>
    </location>
</feature>
<evidence type="ECO:0000256" key="1">
    <source>
        <dbReference type="ARBA" id="ARBA00004651"/>
    </source>
</evidence>
<accession>A0A2U3MZZ0</accession>
<dbReference type="PANTHER" id="PTHR23517:SF15">
    <property type="entry name" value="PROTON-DEPENDENT OLIGOPEPTIDE FAMILY TRANSPORT PROTEIN"/>
    <property type="match status" value="1"/>
</dbReference>
<name>A0A2U3MZZ0_9GAMM</name>
<feature type="transmembrane region" description="Helical" evidence="9">
    <location>
        <begin position="51"/>
        <end position="73"/>
    </location>
</feature>
<evidence type="ECO:0000313" key="12">
    <source>
        <dbReference type="Proteomes" id="UP000245974"/>
    </source>
</evidence>
<dbReference type="Gene3D" id="1.20.1250.20">
    <property type="entry name" value="MFS general substrate transporter like domains"/>
    <property type="match status" value="1"/>
</dbReference>
<comment type="similarity">
    <text evidence="8">Belongs to the major facilitator superfamily. Proton-dependent oligopeptide transporter (POT/PTR) (TC 2.A.17) family.</text>
</comment>
<keyword evidence="12" id="KW-1185">Reference proteome</keyword>
<dbReference type="CDD" id="cd17346">
    <property type="entry name" value="MFS_DtpA_like"/>
    <property type="match status" value="1"/>
</dbReference>
<evidence type="ECO:0000256" key="3">
    <source>
        <dbReference type="ARBA" id="ARBA00022475"/>
    </source>
</evidence>
<dbReference type="InterPro" id="IPR036259">
    <property type="entry name" value="MFS_trans_sf"/>
</dbReference>
<keyword evidence="6 9" id="KW-1133">Transmembrane helix</keyword>
<gene>
    <name evidence="11" type="primary">dtpA_1</name>
    <name evidence="11" type="ORF">KPC_2166</name>
</gene>
<dbReference type="SUPFAM" id="SSF103473">
    <property type="entry name" value="MFS general substrate transporter"/>
    <property type="match status" value="1"/>
</dbReference>
<keyword evidence="7 9" id="KW-0472">Membrane</keyword>
<keyword evidence="5" id="KW-0571">Peptide transport</keyword>
<dbReference type="GO" id="GO:0005886">
    <property type="term" value="C:plasma membrane"/>
    <property type="evidence" value="ECO:0007669"/>
    <property type="project" value="UniProtKB-SubCell"/>
</dbReference>
<dbReference type="InterPro" id="IPR018456">
    <property type="entry name" value="PTR2_symporter_CS"/>
</dbReference>
<dbReference type="PROSITE" id="PS50850">
    <property type="entry name" value="MFS"/>
    <property type="match status" value="1"/>
</dbReference>
<dbReference type="InterPro" id="IPR050171">
    <property type="entry name" value="MFS_Transporters"/>
</dbReference>
<evidence type="ECO:0000256" key="8">
    <source>
        <dbReference type="RuleBase" id="RU003755"/>
    </source>
</evidence>
<dbReference type="FunCoup" id="A0A2U3MZZ0">
    <property type="interactions" value="213"/>
</dbReference>
<dbReference type="InterPro" id="IPR020846">
    <property type="entry name" value="MFS_dom"/>
</dbReference>
<keyword evidence="2 8" id="KW-0813">Transport</keyword>
<dbReference type="NCBIfam" id="TIGR00924">
    <property type="entry name" value="yjdL_sub1_fam"/>
    <property type="match status" value="1"/>
</dbReference>
<organism evidence="11 12">
    <name type="scientific">Acinetobacter stercoris</name>
    <dbReference type="NCBI Taxonomy" id="2126983"/>
    <lineage>
        <taxon>Bacteria</taxon>
        <taxon>Pseudomonadati</taxon>
        <taxon>Pseudomonadota</taxon>
        <taxon>Gammaproteobacteria</taxon>
        <taxon>Moraxellales</taxon>
        <taxon>Moraxellaceae</taxon>
        <taxon>Acinetobacter</taxon>
    </lineage>
</organism>
<dbReference type="PROSITE" id="PS01023">
    <property type="entry name" value="PTR2_2"/>
    <property type="match status" value="1"/>
</dbReference>
<evidence type="ECO:0000256" key="7">
    <source>
        <dbReference type="ARBA" id="ARBA00023136"/>
    </source>
</evidence>
<evidence type="ECO:0000256" key="2">
    <source>
        <dbReference type="ARBA" id="ARBA00022448"/>
    </source>
</evidence>
<dbReference type="GO" id="GO:1904680">
    <property type="term" value="F:peptide transmembrane transporter activity"/>
    <property type="evidence" value="ECO:0007669"/>
    <property type="project" value="InterPro"/>
</dbReference>
<feature type="transmembrane region" description="Helical" evidence="9">
    <location>
        <begin position="143"/>
        <end position="164"/>
    </location>
</feature>
<dbReference type="InterPro" id="IPR005279">
    <property type="entry name" value="Dipep/tripep_permease"/>
</dbReference>
<dbReference type="GO" id="GO:0006857">
    <property type="term" value="P:oligopeptide transport"/>
    <property type="evidence" value="ECO:0007669"/>
    <property type="project" value="InterPro"/>
</dbReference>
<keyword evidence="3" id="KW-1003">Cell membrane</keyword>
<dbReference type="EMBL" id="OOGT01000096">
    <property type="protein sequence ID" value="SPL70988.1"/>
    <property type="molecule type" value="Genomic_DNA"/>
</dbReference>
<keyword evidence="4 8" id="KW-0812">Transmembrane</keyword>
<reference evidence="12" key="1">
    <citation type="submission" date="2018-03" db="EMBL/GenBank/DDBJ databases">
        <authorList>
            <person name="Blom J."/>
        </authorList>
    </citation>
    <scope>NUCLEOTIDE SEQUENCE [LARGE SCALE GENOMIC DNA]</scope>
    <source>
        <strain evidence="12">KPC-SM-21</strain>
    </source>
</reference>
<comment type="subcellular location">
    <subcellularLocation>
        <location evidence="1">Cell membrane</location>
        <topology evidence="1">Multi-pass membrane protein</topology>
    </subcellularLocation>
    <subcellularLocation>
        <location evidence="8">Membrane</location>
        <topology evidence="8">Multi-pass membrane protein</topology>
    </subcellularLocation>
</comment>
<dbReference type="PANTHER" id="PTHR23517">
    <property type="entry name" value="RESISTANCE PROTEIN MDTM, PUTATIVE-RELATED-RELATED"/>
    <property type="match status" value="1"/>
</dbReference>
<dbReference type="Pfam" id="PF00854">
    <property type="entry name" value="PTR2"/>
    <property type="match status" value="1"/>
</dbReference>
<feature type="transmembrane region" description="Helical" evidence="9">
    <location>
        <begin position="211"/>
        <end position="229"/>
    </location>
</feature>
<sequence>MKLFQSQLFNQPKPFFLLFSIEFWERFGYAGLQGILAVYMVKMLKMSETDAITLFSSFTALVYALVSVGGWLGDHILGNKRMIALGAFVLAIGYGVISFSNRVELLYIGMATLAIGSGLFKSNTSATLGSLYQKDDSRLEGAYTLFYMSINIGSFFSLLITPYIASNYGWNKAFLVCFIGLLITLINYFVYQKLLDGYGSAPDSQPLNKKYAFLSGIGIVSIIAIVTWLLHHQDIARIILAIISVLVVTAYFKIMSKQNIVNKKKMLLALILMLQAIVFFVLYNQMFTSLTFFAVHNVQKQLFGINIHAEQFTALNPFWIMILSPFLAVFLQNMVKNFQ</sequence>
<feature type="transmembrane region" description="Helical" evidence="9">
    <location>
        <begin position="318"/>
        <end position="335"/>
    </location>
</feature>
<dbReference type="InParanoid" id="A0A2U3MZZ0"/>
<dbReference type="AlphaFoldDB" id="A0A2U3MZZ0"/>
<evidence type="ECO:0000256" key="9">
    <source>
        <dbReference type="SAM" id="Phobius"/>
    </source>
</evidence>
<protein>
    <submittedName>
        <fullName evidence="11">Dipeptide and tripeptide permease A</fullName>
    </submittedName>
</protein>
<dbReference type="Proteomes" id="UP000245974">
    <property type="component" value="Unassembled WGS sequence"/>
</dbReference>
<evidence type="ECO:0000256" key="5">
    <source>
        <dbReference type="ARBA" id="ARBA00022856"/>
    </source>
</evidence>
<proteinExistence type="inferred from homology"/>
<feature type="transmembrane region" description="Helical" evidence="9">
    <location>
        <begin position="235"/>
        <end position="254"/>
    </location>
</feature>
<feature type="domain" description="Major facilitator superfamily (MFS) profile" evidence="10">
    <location>
        <begin position="14"/>
        <end position="339"/>
    </location>
</feature>
<feature type="transmembrane region" description="Helical" evidence="9">
    <location>
        <begin position="82"/>
        <end position="99"/>
    </location>
</feature>
<evidence type="ECO:0000313" key="11">
    <source>
        <dbReference type="EMBL" id="SPL70988.1"/>
    </source>
</evidence>
<evidence type="ECO:0000259" key="10">
    <source>
        <dbReference type="PROSITE" id="PS50850"/>
    </source>
</evidence>
<dbReference type="InterPro" id="IPR000109">
    <property type="entry name" value="POT_fam"/>
</dbReference>
<evidence type="ECO:0000256" key="4">
    <source>
        <dbReference type="ARBA" id="ARBA00022692"/>
    </source>
</evidence>